<feature type="domain" description="Formyl transferase C-terminal" evidence="9">
    <location>
        <begin position="197"/>
        <end position="294"/>
    </location>
</feature>
<dbReference type="PANTHER" id="PTHR11138:SF5">
    <property type="entry name" value="METHIONYL-TRNA FORMYLTRANSFERASE, MITOCHONDRIAL"/>
    <property type="match status" value="1"/>
</dbReference>
<organism evidence="10 11">
    <name type="scientific">Caldisericum exile (strain DSM 21853 / NBRC 104410 / AZM16c01)</name>
    <dbReference type="NCBI Taxonomy" id="511051"/>
    <lineage>
        <taxon>Bacteria</taxon>
        <taxon>Pseudomonadati</taxon>
        <taxon>Caldisericota/Cryosericota group</taxon>
        <taxon>Caldisericota</taxon>
        <taxon>Caldisericia</taxon>
        <taxon>Caldisericales</taxon>
        <taxon>Caldisericaceae</taxon>
        <taxon>Caldisericum</taxon>
    </lineage>
</organism>
<comment type="function">
    <text evidence="1">Attaches a formyl group to the free amino group of methionyl-tRNA(fMet). The formyl group appears to play a dual role in the initiator identity of N-formylmethionyl-tRNA by promoting its recognition by IF2 and preventing the misappropriation of this tRNA by the elongation apparatus.</text>
</comment>
<dbReference type="SUPFAM" id="SSF50486">
    <property type="entry name" value="FMT C-terminal domain-like"/>
    <property type="match status" value="1"/>
</dbReference>
<dbReference type="Gene3D" id="3.40.50.170">
    <property type="entry name" value="Formyl transferase, N-terminal domain"/>
    <property type="match status" value="1"/>
</dbReference>
<dbReference type="AlphaFoldDB" id="A0A7U6GEP0"/>
<evidence type="ECO:0000313" key="11">
    <source>
        <dbReference type="Proteomes" id="UP000004793"/>
    </source>
</evidence>
<dbReference type="Pfam" id="PF00551">
    <property type="entry name" value="Formyl_trans_N"/>
    <property type="match status" value="1"/>
</dbReference>
<evidence type="ECO:0000256" key="4">
    <source>
        <dbReference type="ARBA" id="ARBA00016014"/>
    </source>
</evidence>
<dbReference type="EMBL" id="AP012051">
    <property type="protein sequence ID" value="BAL80980.1"/>
    <property type="molecule type" value="Genomic_DNA"/>
</dbReference>
<sequence length="303" mass="34558">MRIAFFSGSEISIPFAENLLGEIVLFVTLSPKIRGRGNKVSPNPVKLFADEYNKAVLEIENFSQQIVNEILSYKPDALVVFSFGKIIPKSILELTKCPLNIHPSDLPMYRGASPIERQLMDGVSKSAVTIIKMNEEIDKGEILLKKHFDVSVYDDYFSFLKKVYDVGIPLLREALECCLKGMCSPVPQVGEGSYAKKIRKEEEKINWKEDAFRIHNRVRALTRIGAYTIFREKKLKIFKTDFLNEFFNNSTPGTIVYVHNEYFLVSSLKGCVKILRVQPEGKKIMDVKDFINGYKPKIGEVML</sequence>
<evidence type="ECO:0000256" key="7">
    <source>
        <dbReference type="ARBA" id="ARBA00048558"/>
    </source>
</evidence>
<proteinExistence type="inferred from homology"/>
<dbReference type="KEGG" id="cex:CSE_08540"/>
<evidence type="ECO:0000259" key="8">
    <source>
        <dbReference type="Pfam" id="PF00551"/>
    </source>
</evidence>
<accession>A0A7U6GEP0</accession>
<dbReference type="InterPro" id="IPR005793">
    <property type="entry name" value="Formyl_trans_C"/>
</dbReference>
<evidence type="ECO:0000313" key="10">
    <source>
        <dbReference type="EMBL" id="BAL80980.1"/>
    </source>
</evidence>
<dbReference type="CDD" id="cd08704">
    <property type="entry name" value="Met_tRNA_FMT_C"/>
    <property type="match status" value="1"/>
</dbReference>
<dbReference type="GO" id="GO:0005829">
    <property type="term" value="C:cytosol"/>
    <property type="evidence" value="ECO:0007669"/>
    <property type="project" value="TreeGrafter"/>
</dbReference>
<feature type="domain" description="Formyl transferase N-terminal" evidence="8">
    <location>
        <begin position="18"/>
        <end position="168"/>
    </location>
</feature>
<keyword evidence="11" id="KW-1185">Reference proteome</keyword>
<dbReference type="SUPFAM" id="SSF53328">
    <property type="entry name" value="Formyltransferase"/>
    <property type="match status" value="1"/>
</dbReference>
<evidence type="ECO:0000256" key="1">
    <source>
        <dbReference type="ARBA" id="ARBA00002606"/>
    </source>
</evidence>
<dbReference type="InterPro" id="IPR044135">
    <property type="entry name" value="Met-tRNA-FMT_C"/>
</dbReference>
<dbReference type="Pfam" id="PF02911">
    <property type="entry name" value="Formyl_trans_C"/>
    <property type="match status" value="1"/>
</dbReference>
<evidence type="ECO:0000256" key="6">
    <source>
        <dbReference type="ARBA" id="ARBA00022917"/>
    </source>
</evidence>
<evidence type="ECO:0000256" key="3">
    <source>
        <dbReference type="ARBA" id="ARBA00012261"/>
    </source>
</evidence>
<evidence type="ECO:0000259" key="9">
    <source>
        <dbReference type="Pfam" id="PF02911"/>
    </source>
</evidence>
<dbReference type="InterPro" id="IPR002376">
    <property type="entry name" value="Formyl_transf_N"/>
</dbReference>
<name>A0A7U6GEP0_CALEA</name>
<dbReference type="InterPro" id="IPR011034">
    <property type="entry name" value="Formyl_transferase-like_C_sf"/>
</dbReference>
<reference evidence="10 11" key="1">
    <citation type="submission" date="2011-01" db="EMBL/GenBank/DDBJ databases">
        <title>Whole genome sequence of Caldisericum exile AZM16c01.</title>
        <authorList>
            <person name="Narita-Yamada S."/>
            <person name="Kawakoshi A."/>
            <person name="Nakamura S."/>
            <person name="Sasagawa M."/>
            <person name="Fukada J."/>
            <person name="Sekine M."/>
            <person name="Kato Y."/>
            <person name="Fukai R."/>
            <person name="Sasaki K."/>
            <person name="Hanamaki A."/>
            <person name="Narita H."/>
            <person name="Konno Y."/>
            <person name="Mori K."/>
            <person name="Yamazaki S."/>
            <person name="Suzuki K."/>
            <person name="Fujita N."/>
        </authorList>
    </citation>
    <scope>NUCLEOTIDE SEQUENCE [LARGE SCALE GENOMIC DNA]</scope>
    <source>
        <strain evidence="11">DSM 21853 / NBRC 104410 / AZM16c01</strain>
    </source>
</reference>
<dbReference type="OrthoDB" id="9802815at2"/>
<dbReference type="EC" id="2.1.2.9" evidence="3"/>
<dbReference type="Gene3D" id="3.10.25.10">
    <property type="entry name" value="Formyl transferase, C-terminal domain"/>
    <property type="match status" value="1"/>
</dbReference>
<keyword evidence="5 10" id="KW-0808">Transferase</keyword>
<gene>
    <name evidence="10" type="primary">fmt</name>
    <name evidence="10" type="ordered locus">CSE_08540</name>
</gene>
<dbReference type="InterPro" id="IPR036477">
    <property type="entry name" value="Formyl_transf_N_sf"/>
</dbReference>
<dbReference type="PANTHER" id="PTHR11138">
    <property type="entry name" value="METHIONYL-TRNA FORMYLTRANSFERASE"/>
    <property type="match status" value="1"/>
</dbReference>
<evidence type="ECO:0000256" key="5">
    <source>
        <dbReference type="ARBA" id="ARBA00022679"/>
    </source>
</evidence>
<dbReference type="InterPro" id="IPR005794">
    <property type="entry name" value="Fmt"/>
</dbReference>
<dbReference type="NCBIfam" id="TIGR00460">
    <property type="entry name" value="fmt"/>
    <property type="match status" value="1"/>
</dbReference>
<keyword evidence="6" id="KW-0648">Protein biosynthesis</keyword>
<dbReference type="InterPro" id="IPR041711">
    <property type="entry name" value="Met-tRNA-FMT_N"/>
</dbReference>
<dbReference type="CDD" id="cd08646">
    <property type="entry name" value="FMT_core_Met-tRNA-FMT_N"/>
    <property type="match status" value="1"/>
</dbReference>
<comment type="similarity">
    <text evidence="2">Belongs to the Fmt family.</text>
</comment>
<dbReference type="InterPro" id="IPR037022">
    <property type="entry name" value="Formyl_trans_C_sf"/>
</dbReference>
<evidence type="ECO:0000256" key="2">
    <source>
        <dbReference type="ARBA" id="ARBA00010699"/>
    </source>
</evidence>
<protein>
    <recommendedName>
        <fullName evidence="4">Methionyl-tRNA formyltransferase</fullName>
        <ecNumber evidence="3">2.1.2.9</ecNumber>
    </recommendedName>
</protein>
<dbReference type="Proteomes" id="UP000004793">
    <property type="component" value="Chromosome"/>
</dbReference>
<dbReference type="RefSeq" id="WP_014453383.1">
    <property type="nucleotide sequence ID" value="NC_017096.1"/>
</dbReference>
<dbReference type="GO" id="GO:0004479">
    <property type="term" value="F:methionyl-tRNA formyltransferase activity"/>
    <property type="evidence" value="ECO:0007669"/>
    <property type="project" value="UniProtKB-EC"/>
</dbReference>
<comment type="catalytic activity">
    <reaction evidence="7">
        <text>L-methionyl-tRNA(fMet) + (6R)-10-formyltetrahydrofolate = N-formyl-L-methionyl-tRNA(fMet) + (6S)-5,6,7,8-tetrahydrofolate + H(+)</text>
        <dbReference type="Rhea" id="RHEA:24380"/>
        <dbReference type="Rhea" id="RHEA-COMP:9952"/>
        <dbReference type="Rhea" id="RHEA-COMP:9953"/>
        <dbReference type="ChEBI" id="CHEBI:15378"/>
        <dbReference type="ChEBI" id="CHEBI:57453"/>
        <dbReference type="ChEBI" id="CHEBI:78530"/>
        <dbReference type="ChEBI" id="CHEBI:78844"/>
        <dbReference type="ChEBI" id="CHEBI:195366"/>
        <dbReference type="EC" id="2.1.2.9"/>
    </reaction>
</comment>